<accession>A0A645GHG8</accession>
<evidence type="ECO:0000256" key="1">
    <source>
        <dbReference type="SAM" id="MobiDB-lite"/>
    </source>
</evidence>
<comment type="caution">
    <text evidence="3">The sequence shown here is derived from an EMBL/GenBank/DDBJ whole genome shotgun (WGS) entry which is preliminary data.</text>
</comment>
<feature type="compositionally biased region" description="Acidic residues" evidence="1">
    <location>
        <begin position="117"/>
        <end position="126"/>
    </location>
</feature>
<keyword evidence="2" id="KW-0812">Transmembrane</keyword>
<organism evidence="3">
    <name type="scientific">bioreactor metagenome</name>
    <dbReference type="NCBI Taxonomy" id="1076179"/>
    <lineage>
        <taxon>unclassified sequences</taxon>
        <taxon>metagenomes</taxon>
        <taxon>ecological metagenomes</taxon>
    </lineage>
</organism>
<reference evidence="3" key="1">
    <citation type="submission" date="2019-08" db="EMBL/GenBank/DDBJ databases">
        <authorList>
            <person name="Kucharzyk K."/>
            <person name="Murdoch R.W."/>
            <person name="Higgins S."/>
            <person name="Loffler F."/>
        </authorList>
    </citation>
    <scope>NUCLEOTIDE SEQUENCE</scope>
</reference>
<evidence type="ECO:0000256" key="2">
    <source>
        <dbReference type="SAM" id="Phobius"/>
    </source>
</evidence>
<dbReference type="AlphaFoldDB" id="A0A645GHG8"/>
<dbReference type="EMBL" id="VSSQ01075873">
    <property type="protein sequence ID" value="MPN26377.1"/>
    <property type="molecule type" value="Genomic_DNA"/>
</dbReference>
<sequence length="157" mass="16661">MGTWNHFEIKYMSGNKFSLIADGTPLTINGESEFTASTAPRKDVIGFIGDTSGSTHDGSGQYDNFVVTENGAIVWQNNFSYDALRTVGTAGLLSQYTNTEFINIGGDEENLAPATEEPSDDGDDTETPVKTGDNGIIFALVALVSAAGAITVAKKRK</sequence>
<name>A0A645GHG8_9ZZZZ</name>
<keyword evidence="2" id="KW-0472">Membrane</keyword>
<keyword evidence="2" id="KW-1133">Transmembrane helix</keyword>
<proteinExistence type="predicted"/>
<evidence type="ECO:0000313" key="3">
    <source>
        <dbReference type="EMBL" id="MPN26377.1"/>
    </source>
</evidence>
<gene>
    <name evidence="3" type="ORF">SDC9_173801</name>
</gene>
<feature type="region of interest" description="Disordered" evidence="1">
    <location>
        <begin position="110"/>
        <end position="129"/>
    </location>
</feature>
<protein>
    <submittedName>
        <fullName evidence="3">Uncharacterized protein</fullName>
    </submittedName>
</protein>
<feature type="transmembrane region" description="Helical" evidence="2">
    <location>
        <begin position="135"/>
        <end position="153"/>
    </location>
</feature>